<organism evidence="1 2">
    <name type="scientific">Paraburkholderia panacisoli</name>
    <dbReference type="NCBI Taxonomy" id="2603818"/>
    <lineage>
        <taxon>Bacteria</taxon>
        <taxon>Pseudomonadati</taxon>
        <taxon>Pseudomonadota</taxon>
        <taxon>Betaproteobacteria</taxon>
        <taxon>Burkholderiales</taxon>
        <taxon>Burkholderiaceae</taxon>
        <taxon>Paraburkholderia</taxon>
    </lineage>
</organism>
<dbReference type="AlphaFoldDB" id="A0A5B0HGQ6"/>
<reference evidence="1 2" key="1">
    <citation type="submission" date="2019-08" db="EMBL/GenBank/DDBJ databases">
        <title>Paraburkholderia sp. DCY113.</title>
        <authorList>
            <person name="Kang J."/>
        </authorList>
    </citation>
    <scope>NUCLEOTIDE SEQUENCE [LARGE SCALE GENOMIC DNA]</scope>
    <source>
        <strain evidence="1 2">DCY113</strain>
    </source>
</reference>
<proteinExistence type="predicted"/>
<dbReference type="EMBL" id="VTUZ01000003">
    <property type="protein sequence ID" value="KAA1014506.1"/>
    <property type="molecule type" value="Genomic_DNA"/>
</dbReference>
<keyword evidence="2" id="KW-1185">Reference proteome</keyword>
<gene>
    <name evidence="1" type="ORF">FVF58_06635</name>
</gene>
<name>A0A5B0HGQ6_9BURK</name>
<evidence type="ECO:0000313" key="1">
    <source>
        <dbReference type="EMBL" id="KAA1014506.1"/>
    </source>
</evidence>
<dbReference type="Proteomes" id="UP000325273">
    <property type="component" value="Unassembled WGS sequence"/>
</dbReference>
<comment type="caution">
    <text evidence="1">The sequence shown here is derived from an EMBL/GenBank/DDBJ whole genome shotgun (WGS) entry which is preliminary data.</text>
</comment>
<sequence>MTISAAVFAAWGCRSSEGRRGNSGLLLIEQHIGKGAHPGRIAGCDPLTDADNTGTTTRAWYGDIQFPPGP</sequence>
<protein>
    <submittedName>
        <fullName evidence="1">Uncharacterized protein</fullName>
    </submittedName>
</protein>
<accession>A0A5B0HGQ6</accession>
<evidence type="ECO:0000313" key="2">
    <source>
        <dbReference type="Proteomes" id="UP000325273"/>
    </source>
</evidence>